<dbReference type="PATRIC" id="fig|186479.3.peg.2707"/>
<keyword evidence="2" id="KW-1185">Reference proteome</keyword>
<accession>A0A0P9DMV3</accession>
<sequence length="358" mass="35749">MQTAFGRVMEDISKAYQALAERVDELGRQDTYWGKLDLSGYTLAITNNVSLGNVTIDDGTLDLNNHTLSLASDLTFNPGVTGRLAQYTAADTLDESTLAKAGGGVLTLSAASAYTLTVASSGTLDLNGGTLSLPIPIAQGGTGATTASAARTALGTNDAANITTGTLAPARMGSGTANASTLLFGDGTWNTLAAADIPALDASKITTGTLAAARLGASPSAAYTLHGDSTWSLVSLSAEVTGTLPIANGGTGATTQSAALTALGAAAASHTHNYVNAGGGAAAQVAIWGSTTGIFGDAGMTYNQSTNQLFVTGIIQSSTGFSNGIATWVFGSYTAGVLSAVGYMNVTVGGTNRRLLVG</sequence>
<gene>
    <name evidence="1" type="ORF">SE17_01720</name>
</gene>
<dbReference type="EMBL" id="LJCR01000017">
    <property type="protein sequence ID" value="KPV54762.1"/>
    <property type="molecule type" value="Genomic_DNA"/>
</dbReference>
<evidence type="ECO:0000313" key="1">
    <source>
        <dbReference type="EMBL" id="KPV54762.1"/>
    </source>
</evidence>
<organism evidence="1 2">
    <name type="scientific">Kouleothrix aurantiaca</name>
    <dbReference type="NCBI Taxonomy" id="186479"/>
    <lineage>
        <taxon>Bacteria</taxon>
        <taxon>Bacillati</taxon>
        <taxon>Chloroflexota</taxon>
        <taxon>Chloroflexia</taxon>
        <taxon>Chloroflexales</taxon>
        <taxon>Roseiflexineae</taxon>
        <taxon>Roseiflexaceae</taxon>
        <taxon>Kouleothrix</taxon>
    </lineage>
</organism>
<protein>
    <submittedName>
        <fullName evidence="1">Uncharacterized protein</fullName>
    </submittedName>
</protein>
<name>A0A0P9DMV3_9CHLR</name>
<proteinExistence type="predicted"/>
<comment type="caution">
    <text evidence="1">The sequence shown here is derived from an EMBL/GenBank/DDBJ whole genome shotgun (WGS) entry which is preliminary data.</text>
</comment>
<dbReference type="Proteomes" id="UP000050509">
    <property type="component" value="Unassembled WGS sequence"/>
</dbReference>
<reference evidence="1 2" key="1">
    <citation type="submission" date="2015-09" db="EMBL/GenBank/DDBJ databases">
        <title>Draft genome sequence of Kouleothrix aurantiaca JCM 19913.</title>
        <authorList>
            <person name="Hemp J."/>
        </authorList>
    </citation>
    <scope>NUCLEOTIDE SEQUENCE [LARGE SCALE GENOMIC DNA]</scope>
    <source>
        <strain evidence="1 2">COM-B</strain>
    </source>
</reference>
<dbReference type="AlphaFoldDB" id="A0A0P9DMV3"/>
<evidence type="ECO:0000313" key="2">
    <source>
        <dbReference type="Proteomes" id="UP000050509"/>
    </source>
</evidence>